<dbReference type="GO" id="GO:0031471">
    <property type="term" value="C:ethanolamine degradation polyhedral organelle"/>
    <property type="evidence" value="ECO:0007669"/>
    <property type="project" value="UniProtKB-UniRule"/>
</dbReference>
<comment type="catalytic activity">
    <reaction evidence="5">
        <text>ethanolamine = acetaldehyde + NH4(+)</text>
        <dbReference type="Rhea" id="RHEA:15313"/>
        <dbReference type="ChEBI" id="CHEBI:15343"/>
        <dbReference type="ChEBI" id="CHEBI:28938"/>
        <dbReference type="ChEBI" id="CHEBI:57603"/>
        <dbReference type="EC" id="4.3.1.7"/>
    </reaction>
</comment>
<sequence length="268" mass="29233">MTENSGDKLGKDVWRDLRRYTSARIAQGRSGVSMPTMANLQFQLDHARARDAVHLALNIPKFISQYRHVFPDMTAPIVLQSEAADRGQYLQRPDLGRRLPESLWQDLRHLQNDSVDIAIVVADGLSSAAVQAHAMPFLRLLIPSLNAQSLSLAPLSLASQARVALGDDIGEALKAKLVIMLIGERPGLSSPDSLGVYISYGPYRGCSDANRNCISNIRAGGLSYQQACDTALYLIVRALDMGLTGVNLKDQSALVECESGQKIPFFAK</sequence>
<comment type="pathway">
    <text evidence="5">Amine and polyamine degradation; ethanolamine degradation.</text>
</comment>
<feature type="binding site" evidence="5">
    <location>
        <position position="184"/>
    </location>
    <ligand>
        <name>adenosylcob(III)alamin</name>
        <dbReference type="ChEBI" id="CHEBI:18408"/>
    </ligand>
</feature>
<dbReference type="InterPro" id="IPR009246">
    <property type="entry name" value="EutC"/>
</dbReference>
<dbReference type="Pfam" id="PF05985">
    <property type="entry name" value="EutC"/>
    <property type="match status" value="1"/>
</dbReference>
<evidence type="ECO:0000256" key="1">
    <source>
        <dbReference type="ARBA" id="ARBA00022628"/>
    </source>
</evidence>
<dbReference type="GO" id="GO:0008851">
    <property type="term" value="F:ethanolamine ammonia-lyase activity"/>
    <property type="evidence" value="ECO:0007669"/>
    <property type="project" value="UniProtKB-UniRule"/>
</dbReference>
<proteinExistence type="inferred from homology"/>
<dbReference type="EC" id="4.3.1.7" evidence="5"/>
<reference evidence="8 9" key="1">
    <citation type="submission" date="2019-11" db="EMBL/GenBank/DDBJ databases">
        <authorList>
            <person name="Holert J."/>
        </authorList>
    </citation>
    <scope>NUCLEOTIDE SEQUENCE [LARGE SCALE GENOMIC DNA]</scope>
    <source>
        <strain evidence="6">BC3_2A</strain>
        <strain evidence="7">SB11_1A</strain>
    </source>
</reference>
<comment type="similarity">
    <text evidence="5">Belongs to the EutC family.</text>
</comment>
<evidence type="ECO:0000256" key="2">
    <source>
        <dbReference type="ARBA" id="ARBA00023239"/>
    </source>
</evidence>
<dbReference type="Proteomes" id="UP000439591">
    <property type="component" value="Unassembled WGS sequence"/>
</dbReference>
<evidence type="ECO:0000313" key="6">
    <source>
        <dbReference type="EMBL" id="CAA0105150.1"/>
    </source>
</evidence>
<dbReference type="EMBL" id="CACSIK010000002">
    <property type="protein sequence ID" value="CAA0105432.1"/>
    <property type="molecule type" value="Genomic_DNA"/>
</dbReference>
<dbReference type="NCBIfam" id="NF003971">
    <property type="entry name" value="PRK05465.1"/>
    <property type="match status" value="1"/>
</dbReference>
<evidence type="ECO:0000313" key="9">
    <source>
        <dbReference type="Proteomes" id="UP000439591"/>
    </source>
</evidence>
<keyword evidence="1 5" id="KW-0846">Cobalamin</keyword>
<evidence type="ECO:0000256" key="5">
    <source>
        <dbReference type="HAMAP-Rule" id="MF_00601"/>
    </source>
</evidence>
<dbReference type="UniPathway" id="UPA00560"/>
<evidence type="ECO:0000256" key="4">
    <source>
        <dbReference type="ARBA" id="ARBA00024446"/>
    </source>
</evidence>
<dbReference type="GO" id="GO:0031419">
    <property type="term" value="F:cobalamin binding"/>
    <property type="evidence" value="ECO:0007669"/>
    <property type="project" value="UniProtKB-UniRule"/>
</dbReference>
<evidence type="ECO:0000256" key="3">
    <source>
        <dbReference type="ARBA" id="ARBA00023285"/>
    </source>
</evidence>
<dbReference type="Gene3D" id="1.10.30.40">
    <property type="entry name" value="Ethanolamine ammonia-lyase light chain (EutC), N-terminal domain"/>
    <property type="match status" value="1"/>
</dbReference>
<dbReference type="RefSeq" id="WP_159269549.1">
    <property type="nucleotide sequence ID" value="NZ_CACSIK010000002.1"/>
</dbReference>
<accession>A0A5S9PMZ9</accession>
<feature type="binding site" evidence="5">
    <location>
        <position position="163"/>
    </location>
    <ligand>
        <name>adenosylcob(III)alamin</name>
        <dbReference type="ChEBI" id="CHEBI:18408"/>
    </ligand>
</feature>
<dbReference type="AlphaFoldDB" id="A0A5S9PMZ9"/>
<dbReference type="Proteomes" id="UP000435877">
    <property type="component" value="Unassembled WGS sequence"/>
</dbReference>
<name>A0A5S9PMZ9_9GAMM</name>
<dbReference type="PANTHER" id="PTHR39330:SF1">
    <property type="entry name" value="ETHANOLAMINE AMMONIA-LYASE SMALL SUBUNIT"/>
    <property type="match status" value="1"/>
</dbReference>
<dbReference type="EMBL" id="CACSIM010000003">
    <property type="protein sequence ID" value="CAA0105150.1"/>
    <property type="molecule type" value="Genomic_DNA"/>
</dbReference>
<dbReference type="OrthoDB" id="114248at2"/>
<dbReference type="PANTHER" id="PTHR39330">
    <property type="entry name" value="ETHANOLAMINE AMMONIA-LYASE LIGHT CHAIN"/>
    <property type="match status" value="1"/>
</dbReference>
<comment type="function">
    <text evidence="5">Catalyzes the deamination of various vicinal amino-alcohols to oxo compounds. Allows this organism to utilize ethanolamine as the sole source of nitrogen and carbon in the presence of external vitamin B12.</text>
</comment>
<keyword evidence="8" id="KW-1185">Reference proteome</keyword>
<dbReference type="PIRSF" id="PIRSF018982">
    <property type="entry name" value="EutC"/>
    <property type="match status" value="1"/>
</dbReference>
<dbReference type="GO" id="GO:0046336">
    <property type="term" value="P:ethanolamine catabolic process"/>
    <property type="evidence" value="ECO:0007669"/>
    <property type="project" value="UniProtKB-UniRule"/>
</dbReference>
<dbReference type="GO" id="GO:0006520">
    <property type="term" value="P:amino acid metabolic process"/>
    <property type="evidence" value="ECO:0007669"/>
    <property type="project" value="InterPro"/>
</dbReference>
<keyword evidence="4 5" id="KW-1283">Bacterial microcompartment</keyword>
<gene>
    <name evidence="5 7" type="primary">eutC</name>
    <name evidence="7" type="ORF">IHBHHGIJ_02847</name>
    <name evidence="6" type="ORF">KFEGEMFD_02219</name>
</gene>
<dbReference type="InterPro" id="IPR042251">
    <property type="entry name" value="EutC_C"/>
</dbReference>
<keyword evidence="3 5" id="KW-0170">Cobalt</keyword>
<keyword evidence="2 5" id="KW-0456">Lyase</keyword>
<feature type="binding site" evidence="5">
    <location>
        <position position="213"/>
    </location>
    <ligand>
        <name>adenosylcob(III)alamin</name>
        <dbReference type="ChEBI" id="CHEBI:18408"/>
    </ligand>
</feature>
<evidence type="ECO:0000313" key="8">
    <source>
        <dbReference type="Proteomes" id="UP000435877"/>
    </source>
</evidence>
<comment type="subcellular location">
    <subcellularLocation>
        <location evidence="5">Bacterial microcompartment</location>
    </subcellularLocation>
</comment>
<dbReference type="GO" id="GO:0009350">
    <property type="term" value="C:ethanolamine ammonia-lyase complex"/>
    <property type="evidence" value="ECO:0007669"/>
    <property type="project" value="UniProtKB-UniRule"/>
</dbReference>
<protein>
    <recommendedName>
        <fullName evidence="5">Ethanolamine ammonia-lyase small subunit</fullName>
        <shortName evidence="5">EAL small subunit</shortName>
        <ecNumber evidence="5">4.3.1.7</ecNumber>
    </recommendedName>
</protein>
<comment type="cofactor">
    <cofactor evidence="5">
        <name>adenosylcob(III)alamin</name>
        <dbReference type="ChEBI" id="CHEBI:18408"/>
    </cofactor>
    <text evidence="5">Binds between the large and small subunits.</text>
</comment>
<dbReference type="HAMAP" id="MF_00601">
    <property type="entry name" value="EutC"/>
    <property type="match status" value="1"/>
</dbReference>
<comment type="subunit">
    <text evidence="5">The basic unit is a heterodimer which dimerizes to form tetramers. The heterotetramers trimerize; 6 large subunits form a core ring with 6 small subunits projecting outwards.</text>
</comment>
<organism evidence="7 8">
    <name type="scientific">Zhongshania aliphaticivorans</name>
    <dbReference type="NCBI Taxonomy" id="1470434"/>
    <lineage>
        <taxon>Bacteria</taxon>
        <taxon>Pseudomonadati</taxon>
        <taxon>Pseudomonadota</taxon>
        <taxon>Gammaproteobacteria</taxon>
        <taxon>Cellvibrionales</taxon>
        <taxon>Spongiibacteraceae</taxon>
        <taxon>Zhongshania</taxon>
    </lineage>
</organism>
<evidence type="ECO:0000313" key="7">
    <source>
        <dbReference type="EMBL" id="CAA0105432.1"/>
    </source>
</evidence>
<dbReference type="Gene3D" id="3.40.50.11240">
    <property type="entry name" value="Ethanolamine ammonia-lyase light chain (EutC)"/>
    <property type="match status" value="1"/>
</dbReference>
<dbReference type="InterPro" id="IPR042255">
    <property type="entry name" value="EutC_N"/>
</dbReference>